<feature type="transmembrane region" description="Helical" evidence="1">
    <location>
        <begin position="172"/>
        <end position="198"/>
    </location>
</feature>
<protein>
    <submittedName>
        <fullName evidence="3">DUF2510 domain-containing protein</fullName>
    </submittedName>
</protein>
<dbReference type="Pfam" id="PF10708">
    <property type="entry name" value="DUF2510"/>
    <property type="match status" value="1"/>
</dbReference>
<keyword evidence="1" id="KW-0472">Membrane</keyword>
<feature type="transmembrane region" description="Helical" evidence="1">
    <location>
        <begin position="140"/>
        <end position="160"/>
    </location>
</feature>
<evidence type="ECO:0000256" key="1">
    <source>
        <dbReference type="SAM" id="Phobius"/>
    </source>
</evidence>
<dbReference type="RefSeq" id="WP_163471334.1">
    <property type="nucleotide sequence ID" value="NZ_JAAGWZ010000001.1"/>
</dbReference>
<dbReference type="AlphaFoldDB" id="A0A7C9TNJ6"/>
<dbReference type="EMBL" id="JAAGWZ010000001">
    <property type="protein sequence ID" value="NEM89761.1"/>
    <property type="molecule type" value="Genomic_DNA"/>
</dbReference>
<reference evidence="3 4" key="1">
    <citation type="journal article" date="2014" name="Int. J. Syst. Evol. Microbiol.">
        <title>Description of Galbitalea soli gen. nov., sp. nov., and Frondihabitans sucicola sp. nov.</title>
        <authorList>
            <person name="Kim S.J."/>
            <person name="Lim J.M."/>
            <person name="Ahn J.H."/>
            <person name="Weon H.Y."/>
            <person name="Hamada M."/>
            <person name="Suzuki K."/>
            <person name="Ahn T.Y."/>
            <person name="Kwon S.W."/>
        </authorList>
    </citation>
    <scope>NUCLEOTIDE SEQUENCE [LARGE SCALE GENOMIC DNA]</scope>
    <source>
        <strain evidence="3 4">NBRC 108727</strain>
    </source>
</reference>
<proteinExistence type="predicted"/>
<feature type="domain" description="DUF2510" evidence="2">
    <location>
        <begin position="10"/>
        <end position="42"/>
    </location>
</feature>
<accession>A0A7C9TNJ6</accession>
<organism evidence="3 4">
    <name type="scientific">Galbitalea soli</name>
    <dbReference type="NCBI Taxonomy" id="1268042"/>
    <lineage>
        <taxon>Bacteria</taxon>
        <taxon>Bacillati</taxon>
        <taxon>Actinomycetota</taxon>
        <taxon>Actinomycetes</taxon>
        <taxon>Micrococcales</taxon>
        <taxon>Microbacteriaceae</taxon>
        <taxon>Galbitalea</taxon>
    </lineage>
</organism>
<feature type="transmembrane region" description="Helical" evidence="1">
    <location>
        <begin position="55"/>
        <end position="74"/>
    </location>
</feature>
<name>A0A7C9TNJ6_9MICO</name>
<comment type="caution">
    <text evidence="3">The sequence shown here is derived from an EMBL/GenBank/DDBJ whole genome shotgun (WGS) entry which is preliminary data.</text>
</comment>
<evidence type="ECO:0000259" key="2">
    <source>
        <dbReference type="Pfam" id="PF10708"/>
    </source>
</evidence>
<keyword evidence="1" id="KW-0812">Transmembrane</keyword>
<dbReference type="InterPro" id="IPR018929">
    <property type="entry name" value="DUF2510"/>
</dbReference>
<evidence type="ECO:0000313" key="3">
    <source>
        <dbReference type="EMBL" id="NEM89761.1"/>
    </source>
</evidence>
<gene>
    <name evidence="3" type="ORF">G3T37_00140</name>
</gene>
<evidence type="ECO:0000313" key="4">
    <source>
        <dbReference type="Proteomes" id="UP000479756"/>
    </source>
</evidence>
<feature type="transmembrane region" description="Helical" evidence="1">
    <location>
        <begin position="108"/>
        <end position="128"/>
    </location>
</feature>
<sequence length="207" mass="22692">MSDPTPAAAPGWYPESPGSSRVRWWDGARWTDQVHNQGAPQPPLRAPEGTSPDTVFAWILAVLPLATILTILPIDFGGYLRAAMLDARSPYANGTAALRLAASPGYGLTLLLGLCILALTVVLAYFDWRELGRRGVPRRFHWAFAFLQTGMVYMIGRAVVVRRRTGRGLAVLWVWIAAYVIAVIVVFSILLSTIAPVIGQLAPLHRY</sequence>
<keyword evidence="4" id="KW-1185">Reference proteome</keyword>
<keyword evidence="1" id="KW-1133">Transmembrane helix</keyword>
<dbReference type="Proteomes" id="UP000479756">
    <property type="component" value="Unassembled WGS sequence"/>
</dbReference>